<gene>
    <name evidence="1" type="ORF">J2S59_000036</name>
</gene>
<evidence type="ECO:0000313" key="2">
    <source>
        <dbReference type="Proteomes" id="UP001240447"/>
    </source>
</evidence>
<organism evidence="1 2">
    <name type="scientific">Nocardioides massiliensis</name>
    <dbReference type="NCBI Taxonomy" id="1325935"/>
    <lineage>
        <taxon>Bacteria</taxon>
        <taxon>Bacillati</taxon>
        <taxon>Actinomycetota</taxon>
        <taxon>Actinomycetes</taxon>
        <taxon>Propionibacteriales</taxon>
        <taxon>Nocardioidaceae</taxon>
        <taxon>Nocardioides</taxon>
    </lineage>
</organism>
<name>A0ABT9NIJ6_9ACTN</name>
<dbReference type="SUPFAM" id="SSF53474">
    <property type="entry name" value="alpha/beta-Hydrolases"/>
    <property type="match status" value="1"/>
</dbReference>
<reference evidence="1 2" key="1">
    <citation type="submission" date="2023-07" db="EMBL/GenBank/DDBJ databases">
        <title>Sequencing the genomes of 1000 actinobacteria strains.</title>
        <authorList>
            <person name="Klenk H.-P."/>
        </authorList>
    </citation>
    <scope>NUCLEOTIDE SEQUENCE [LARGE SCALE GENOMIC DNA]</scope>
    <source>
        <strain evidence="1 2">GD13</strain>
    </source>
</reference>
<accession>A0ABT9NIJ6</accession>
<dbReference type="EMBL" id="JAUSQM010000001">
    <property type="protein sequence ID" value="MDP9820227.1"/>
    <property type="molecule type" value="Genomic_DNA"/>
</dbReference>
<dbReference type="RefSeq" id="WP_068117421.1">
    <property type="nucleotide sequence ID" value="NZ_CCXJ01000086.1"/>
</dbReference>
<comment type="caution">
    <text evidence="1">The sequence shown here is derived from an EMBL/GenBank/DDBJ whole genome shotgun (WGS) entry which is preliminary data.</text>
</comment>
<keyword evidence="2" id="KW-1185">Reference proteome</keyword>
<protein>
    <submittedName>
        <fullName evidence="1">Dienelactone hydrolase</fullName>
    </submittedName>
</protein>
<sequence length="186" mass="19515">MAHLLLFHHVQGLTTGVRAFADRIRAGGHSVTTPDLFGGRTFASIEEGMEYGDAHQDKAVDMAKAAAAVLAPGFAAGGISYGVVPAQTLAQQHEGVRAAVLVDGGLKTEWFGGPWPAGVALQIHVCADDPWAERPMPDELAAEAAGELNLYPGSAHLSVDASLPSYDETITAEVVERTIAFLDRLG</sequence>
<evidence type="ECO:0000313" key="1">
    <source>
        <dbReference type="EMBL" id="MDP9820227.1"/>
    </source>
</evidence>
<dbReference type="GO" id="GO:0016787">
    <property type="term" value="F:hydrolase activity"/>
    <property type="evidence" value="ECO:0007669"/>
    <property type="project" value="UniProtKB-KW"/>
</dbReference>
<dbReference type="Proteomes" id="UP001240447">
    <property type="component" value="Unassembled WGS sequence"/>
</dbReference>
<proteinExistence type="predicted"/>
<dbReference type="Gene3D" id="3.40.50.1820">
    <property type="entry name" value="alpha/beta hydrolase"/>
    <property type="match status" value="1"/>
</dbReference>
<keyword evidence="1" id="KW-0378">Hydrolase</keyword>
<dbReference type="InterPro" id="IPR029058">
    <property type="entry name" value="AB_hydrolase_fold"/>
</dbReference>